<feature type="region of interest" description="Disordered" evidence="1">
    <location>
        <begin position="1"/>
        <end position="34"/>
    </location>
</feature>
<evidence type="ECO:0000256" key="1">
    <source>
        <dbReference type="SAM" id="MobiDB-lite"/>
    </source>
</evidence>
<dbReference type="AlphaFoldDB" id="A0AAV0EQR3"/>
<proteinExistence type="predicted"/>
<keyword evidence="3" id="KW-1185">Reference proteome</keyword>
<dbReference type="EMBL" id="CAMAPF010000938">
    <property type="protein sequence ID" value="CAH9125553.1"/>
    <property type="molecule type" value="Genomic_DNA"/>
</dbReference>
<reference evidence="2" key="1">
    <citation type="submission" date="2022-07" db="EMBL/GenBank/DDBJ databases">
        <authorList>
            <person name="Macas J."/>
            <person name="Novak P."/>
            <person name="Neumann P."/>
        </authorList>
    </citation>
    <scope>NUCLEOTIDE SEQUENCE</scope>
</reference>
<organism evidence="2 3">
    <name type="scientific">Cuscuta epithymum</name>
    <dbReference type="NCBI Taxonomy" id="186058"/>
    <lineage>
        <taxon>Eukaryota</taxon>
        <taxon>Viridiplantae</taxon>
        <taxon>Streptophyta</taxon>
        <taxon>Embryophyta</taxon>
        <taxon>Tracheophyta</taxon>
        <taxon>Spermatophyta</taxon>
        <taxon>Magnoliopsida</taxon>
        <taxon>eudicotyledons</taxon>
        <taxon>Gunneridae</taxon>
        <taxon>Pentapetalae</taxon>
        <taxon>asterids</taxon>
        <taxon>lamiids</taxon>
        <taxon>Solanales</taxon>
        <taxon>Convolvulaceae</taxon>
        <taxon>Cuscuteae</taxon>
        <taxon>Cuscuta</taxon>
        <taxon>Cuscuta subgen. Cuscuta</taxon>
    </lineage>
</organism>
<comment type="caution">
    <text evidence="2">The sequence shown here is derived from an EMBL/GenBank/DDBJ whole genome shotgun (WGS) entry which is preliminary data.</text>
</comment>
<dbReference type="Proteomes" id="UP001152523">
    <property type="component" value="Unassembled WGS sequence"/>
</dbReference>
<gene>
    <name evidence="2" type="ORF">CEPIT_LOCUS26851</name>
</gene>
<name>A0AAV0EQR3_9ASTE</name>
<protein>
    <submittedName>
        <fullName evidence="2">Uncharacterized protein</fullName>
    </submittedName>
</protein>
<accession>A0AAV0EQR3</accession>
<sequence>MSASPQRNLPVAAPSHRRTGQVTSPEECSGNLDGGSGGVLTWLWWRARQHRPCTEGAEGICRLEFTLKASTVLSWSDRHRSTKRAAGGSVVFFLFEL</sequence>
<evidence type="ECO:0000313" key="3">
    <source>
        <dbReference type="Proteomes" id="UP001152523"/>
    </source>
</evidence>
<evidence type="ECO:0000313" key="2">
    <source>
        <dbReference type="EMBL" id="CAH9125553.1"/>
    </source>
</evidence>